<dbReference type="KEGG" id="pge:LG71_02365"/>
<dbReference type="eggNOG" id="ENOG5032ZX1">
    <property type="taxonomic scope" value="Bacteria"/>
</dbReference>
<keyword evidence="1" id="KW-0812">Transmembrane</keyword>
<keyword evidence="1" id="KW-0472">Membrane</keyword>
<dbReference type="GeneID" id="61382263"/>
<reference evidence="3 5" key="1">
    <citation type="submission" date="2015-05" db="EMBL/GenBank/DDBJ databases">
        <title>Genome sequences of Pluralibacter gergoviae.</title>
        <authorList>
            <person name="Greninger A.L."/>
            <person name="Miller S."/>
        </authorList>
    </citation>
    <scope>NUCLEOTIDE SEQUENCE [LARGE SCALE GENOMIC DNA]</scope>
    <source>
        <strain evidence="3 5">JS81F13</strain>
    </source>
</reference>
<dbReference type="OrthoDB" id="6469731at2"/>
<reference evidence="2" key="3">
    <citation type="submission" date="2024-02" db="EMBL/GenBank/DDBJ databases">
        <authorList>
            <consortium name="Clinical and Environmental Microbiology Branch: Whole genome sequencing antimicrobial resistance pathogens in the healthcare setting"/>
        </authorList>
    </citation>
    <scope>NUCLEOTIDE SEQUENCE</scope>
    <source>
        <strain evidence="2">2021DK-00143</strain>
    </source>
</reference>
<feature type="transmembrane region" description="Helical" evidence="1">
    <location>
        <begin position="6"/>
        <end position="25"/>
    </location>
</feature>
<comment type="caution">
    <text evidence="3">The sequence shown here is derived from an EMBL/GenBank/DDBJ whole genome shotgun (WGS) entry which is preliminary data.</text>
</comment>
<keyword evidence="5" id="KW-1185">Reference proteome</keyword>
<dbReference type="EMBL" id="ABLOKC030000028">
    <property type="protein sequence ID" value="EML1473334.1"/>
    <property type="molecule type" value="Genomic_DNA"/>
</dbReference>
<dbReference type="Proteomes" id="UP000036196">
    <property type="component" value="Unassembled WGS sequence"/>
</dbReference>
<sequence length="60" mass="7100">MMSIADIIQLVLLCALLFIPLGYLLRKHARRIEIILRLTFFRPRFIKPEGVLHRQGKNKK</sequence>
<name>A0A089QWJ0_PLUGE</name>
<accession>A0A089QWJ0</accession>
<protein>
    <submittedName>
        <fullName evidence="2">Cellulose biosynthesis protein BcsF</fullName>
    </submittedName>
    <submittedName>
        <fullName evidence="3">Membrane protein</fullName>
    </submittedName>
</protein>
<proteinExistence type="predicted"/>
<gene>
    <name evidence="2" type="primary">bcsF</name>
    <name evidence="3" type="ORF">ABW06_15130</name>
    <name evidence="2" type="ORF">QEG54_004132</name>
    <name evidence="4" type="ORF">RBJ30_25035</name>
</gene>
<dbReference type="NCBIfam" id="TIGR03493">
    <property type="entry name" value="cellullose_BcsF"/>
    <property type="match status" value="1"/>
</dbReference>
<dbReference type="InterPro" id="IPR019995">
    <property type="entry name" value="Cellulose_BcsF/YhjT"/>
</dbReference>
<dbReference type="Pfam" id="PF11120">
    <property type="entry name" value="CBP_BcsF"/>
    <property type="match status" value="1"/>
</dbReference>
<dbReference type="EMBL" id="LDZF01000015">
    <property type="protein sequence ID" value="KMK12818.1"/>
    <property type="molecule type" value="Genomic_DNA"/>
</dbReference>
<dbReference type="RefSeq" id="WP_043081094.1">
    <property type="nucleotide sequence ID" value="NZ_CACVCI010000001.1"/>
</dbReference>
<dbReference type="AlphaFoldDB" id="A0A089QWJ0"/>
<evidence type="ECO:0000313" key="3">
    <source>
        <dbReference type="EMBL" id="KMK12818.1"/>
    </source>
</evidence>
<evidence type="ECO:0000313" key="5">
    <source>
        <dbReference type="Proteomes" id="UP000036196"/>
    </source>
</evidence>
<dbReference type="STRING" id="61647.LG71_02365"/>
<reference evidence="4" key="2">
    <citation type="submission" date="2023-08" db="EMBL/GenBank/DDBJ databases">
        <title>WGS of pathogenic bacterial species, Los Angeles County Public Health Laboratories.</title>
        <authorList>
            <person name="Garrigues J.M."/>
            <person name="Green N.M."/>
        </authorList>
    </citation>
    <scope>NUCLEOTIDE SEQUENCE</scope>
    <source>
        <strain evidence="4">LACPHL-BACT-2023-00068</strain>
    </source>
</reference>
<keyword evidence="1" id="KW-1133">Transmembrane helix</keyword>
<dbReference type="EMBL" id="JAVDNV010000027">
    <property type="protein sequence ID" value="MDQ2312321.1"/>
    <property type="molecule type" value="Genomic_DNA"/>
</dbReference>
<evidence type="ECO:0000256" key="1">
    <source>
        <dbReference type="SAM" id="Phobius"/>
    </source>
</evidence>
<dbReference type="PATRIC" id="fig|61647.13.peg.3468"/>
<evidence type="ECO:0000313" key="2">
    <source>
        <dbReference type="EMBL" id="EML1473334.1"/>
    </source>
</evidence>
<organism evidence="3 5">
    <name type="scientific">Pluralibacter gergoviae</name>
    <name type="common">Enterobacter gergoviae</name>
    <dbReference type="NCBI Taxonomy" id="61647"/>
    <lineage>
        <taxon>Bacteria</taxon>
        <taxon>Pseudomonadati</taxon>
        <taxon>Pseudomonadota</taxon>
        <taxon>Gammaproteobacteria</taxon>
        <taxon>Enterobacterales</taxon>
        <taxon>Enterobacteriaceae</taxon>
        <taxon>Pluralibacter</taxon>
    </lineage>
</organism>
<dbReference type="Proteomes" id="UP001236270">
    <property type="component" value="Unassembled WGS sequence"/>
</dbReference>
<evidence type="ECO:0000313" key="4">
    <source>
        <dbReference type="EMBL" id="MDQ2312321.1"/>
    </source>
</evidence>